<dbReference type="HOGENOM" id="CLU_090272_0_0_3"/>
<dbReference type="STRING" id="13035.Dacsa_2680"/>
<evidence type="ECO:0008006" key="3">
    <source>
        <dbReference type="Google" id="ProtNLM"/>
    </source>
</evidence>
<name>K9YYT4_DACS8</name>
<dbReference type="EMBL" id="CP003944">
    <property type="protein sequence ID" value="AFZ51258.1"/>
    <property type="molecule type" value="Genomic_DNA"/>
</dbReference>
<accession>K9YYT4</accession>
<keyword evidence="2" id="KW-1185">Reference proteome</keyword>
<dbReference type="Proteomes" id="UP000010482">
    <property type="component" value="Chromosome"/>
</dbReference>
<dbReference type="RefSeq" id="WP_015230247.1">
    <property type="nucleotide sequence ID" value="NC_019780.1"/>
</dbReference>
<sequence length="208" mass="23697">MTSTFSAREINLRYLIDQFSLQRINDPNFFSEWQINLPSLTSLEKQELDRIQSGYFNLLDNPPLLENVVKLTIISPLLFIGGFYLQPYSIKAEKSISIAKESEGVLIEGRLDILILKPQIWAMIIESKQLSFSLEEGLAQLLAYMLADANPNLMTYGLITNGADFQFLKLIQRETPQYGLSNKLFIGNREKDLYQVLQILKKLSAISG</sequence>
<gene>
    <name evidence="1" type="ORF">Dacsa_2680</name>
</gene>
<evidence type="ECO:0000313" key="2">
    <source>
        <dbReference type="Proteomes" id="UP000010482"/>
    </source>
</evidence>
<dbReference type="KEGG" id="dsl:Dacsa_2680"/>
<organism evidence="1 2">
    <name type="scientific">Dactylococcopsis salina (strain PCC 8305)</name>
    <name type="common">Myxobactron salinum</name>
    <dbReference type="NCBI Taxonomy" id="13035"/>
    <lineage>
        <taxon>Bacteria</taxon>
        <taxon>Bacillati</taxon>
        <taxon>Cyanobacteriota</taxon>
        <taxon>Cyanophyceae</taxon>
        <taxon>Nodosilineales</taxon>
        <taxon>Cymatolegaceae</taxon>
        <taxon>Dactylococcopsis</taxon>
    </lineage>
</organism>
<reference evidence="1" key="1">
    <citation type="submission" date="2012-04" db="EMBL/GenBank/DDBJ databases">
        <title>Finished genome of Dactylococcopsis salina PCC 8305.</title>
        <authorList>
            <consortium name="US DOE Joint Genome Institute"/>
            <person name="Gugger M."/>
            <person name="Coursin T."/>
            <person name="Rippka R."/>
            <person name="Tandeau De Marsac N."/>
            <person name="Huntemann M."/>
            <person name="Wei C.-L."/>
            <person name="Han J."/>
            <person name="Detter J.C."/>
            <person name="Han C."/>
            <person name="Tapia R."/>
            <person name="Daligault H."/>
            <person name="Chen A."/>
            <person name="Krypides N."/>
            <person name="Mavromatis K."/>
            <person name="Markowitz V."/>
            <person name="Szeto E."/>
            <person name="Ivanova N."/>
            <person name="Ovchinnikova G."/>
            <person name="Pagani I."/>
            <person name="Pati A."/>
            <person name="Goodwin L."/>
            <person name="Peters L."/>
            <person name="Pitluck S."/>
            <person name="Woyke T."/>
            <person name="Kerfeld C."/>
        </authorList>
    </citation>
    <scope>NUCLEOTIDE SEQUENCE [LARGE SCALE GENOMIC DNA]</scope>
    <source>
        <strain evidence="1">PCC 8305</strain>
    </source>
</reference>
<dbReference type="AlphaFoldDB" id="K9YYT4"/>
<dbReference type="OrthoDB" id="571432at2"/>
<dbReference type="PATRIC" id="fig|13035.3.peg.3057"/>
<protein>
    <recommendedName>
        <fullName evidence="3">Restriction endonuclease subunit R</fullName>
    </recommendedName>
</protein>
<proteinExistence type="predicted"/>
<dbReference type="eggNOG" id="COG4096">
    <property type="taxonomic scope" value="Bacteria"/>
</dbReference>
<evidence type="ECO:0000313" key="1">
    <source>
        <dbReference type="EMBL" id="AFZ51258.1"/>
    </source>
</evidence>